<keyword evidence="5" id="KW-1185">Reference proteome</keyword>
<feature type="region of interest" description="Disordered" evidence="2">
    <location>
        <begin position="41"/>
        <end position="62"/>
    </location>
</feature>
<feature type="coiled-coil region" evidence="1">
    <location>
        <begin position="464"/>
        <end position="517"/>
    </location>
</feature>
<dbReference type="Proteomes" id="UP000252477">
    <property type="component" value="Chromosome"/>
</dbReference>
<feature type="coiled-coil region" evidence="1">
    <location>
        <begin position="139"/>
        <end position="166"/>
    </location>
</feature>
<name>A0A2Z5IR86_9BACT</name>
<gene>
    <name evidence="4" type="ORF">DA803_01480</name>
</gene>
<proteinExistence type="predicted"/>
<organism evidence="4 5">
    <name type="scientific">[Mycoplasma] phocae</name>
    <dbReference type="NCBI Taxonomy" id="142651"/>
    <lineage>
        <taxon>Bacteria</taxon>
        <taxon>Bacillati</taxon>
        <taxon>Mycoplasmatota</taxon>
        <taxon>Mycoplasmoidales</taxon>
        <taxon>Metamycoplasmataceae</taxon>
        <taxon>Metamycoplasma</taxon>
    </lineage>
</organism>
<feature type="coiled-coil region" evidence="1">
    <location>
        <begin position="394"/>
        <end position="435"/>
    </location>
</feature>
<keyword evidence="3" id="KW-1133">Transmembrane helix</keyword>
<keyword evidence="1" id="KW-0175">Coiled coil</keyword>
<reference evidence="4 5" key="1">
    <citation type="submission" date="2018-05" db="EMBL/GenBank/DDBJ databases">
        <title>Annotation of the Mycoplasma phocidae genome.</title>
        <authorList>
            <person name="Brown D.R."/>
            <person name="Kutish G.F."/>
            <person name="Frasca S.Jr."/>
        </authorList>
    </citation>
    <scope>NUCLEOTIDE SEQUENCE [LARGE SCALE GENOMIC DNA]</scope>
    <source>
        <strain evidence="4 5">105</strain>
    </source>
</reference>
<dbReference type="KEGG" id="mpho:DA803_01480"/>
<evidence type="ECO:0000256" key="3">
    <source>
        <dbReference type="SAM" id="Phobius"/>
    </source>
</evidence>
<keyword evidence="3" id="KW-0812">Transmembrane</keyword>
<keyword evidence="3" id="KW-0472">Membrane</keyword>
<feature type="transmembrane region" description="Helical" evidence="3">
    <location>
        <begin position="12"/>
        <end position="32"/>
    </location>
</feature>
<accession>A0A2Z5IR86</accession>
<dbReference type="AlphaFoldDB" id="A0A2Z5IR86"/>
<sequence>MNSLKSRNKKIILSVTAGIFIISTVTVASLYAKYNTNKSDTIKDPRTGLTKQEEQKARRYDPNKDEEYDLLRKYIIKVIKVLQKGTKNAQQKLNLKEYQIGIAYLEEAISFGKGASLIVDRAIEVSLRNEKKVELKGDRDALNAVLKEAIKALEVAKNELKKLVEYQAIVNEAIANIESTIKKSEGAVTIPEFNFIITELEKLNALYIPVEAKARELLLIEEADKLAKTLEASVAKIAELKSKIGNQSIDQQKESVKVFTNGLQEKINKIKEKAAKAQTAVDIEDVLKEIKYLTDSAKAVKDLADTLGLTEDSAKIANYIKVLEAEEKALKDRLEQKNRTNRVLQDRTKAFVEEIQNHIKNSENVKSLKDIDDIIAKIEQSIKNSIDLQKALRDEKLSKELGEVRDAISEAQQKLENIKNQKRDIEDQIQTEKENITRIVTSLDSDYKKADEESKKTTGDTSALRNLKSKLQISEATYDRLNADTNIFVKPHIADNIAALKNKIDEIKGKVKQVEDGFARNQKDLSETYVSKLLERPDNVYYGNQKLSDVMSLKEHLPSNIDKNKDKLVLKINEGLVDLDTNVKIETDYNDVEGKLLVRVRVNRFGVEKEKIWTFNGYQKFEDYFAKNKRDLLELSYRGTKTLKEKIKEEYGDKLLDFIAAIRAESGLQRWDFLKENGFSYRWKIEDVAKPVALSFLIDEFAATENSITLIYRFNAVIRNATEATFGQKEGISGINGDNKAEATIFIE</sequence>
<dbReference type="RefSeq" id="WP_114190868.1">
    <property type="nucleotide sequence ID" value="NZ_CP029295.1"/>
</dbReference>
<feature type="coiled-coil region" evidence="1">
    <location>
        <begin position="223"/>
        <end position="280"/>
    </location>
</feature>
<evidence type="ECO:0000313" key="5">
    <source>
        <dbReference type="Proteomes" id="UP000252477"/>
    </source>
</evidence>
<dbReference type="EMBL" id="CP029295">
    <property type="protein sequence ID" value="AXE60756.1"/>
    <property type="molecule type" value="Genomic_DNA"/>
</dbReference>
<feature type="coiled-coil region" evidence="1">
    <location>
        <begin position="320"/>
        <end position="347"/>
    </location>
</feature>
<evidence type="ECO:0000256" key="2">
    <source>
        <dbReference type="SAM" id="MobiDB-lite"/>
    </source>
</evidence>
<evidence type="ECO:0000313" key="4">
    <source>
        <dbReference type="EMBL" id="AXE60756.1"/>
    </source>
</evidence>
<protein>
    <submittedName>
        <fullName evidence="4">Uncharacterized protein</fullName>
    </submittedName>
</protein>
<evidence type="ECO:0000256" key="1">
    <source>
        <dbReference type="SAM" id="Coils"/>
    </source>
</evidence>